<dbReference type="SUPFAM" id="SSF51445">
    <property type="entry name" value="(Trans)glycosidases"/>
    <property type="match status" value="1"/>
</dbReference>
<feature type="domain" description="Glycosyl hydrolase family 30 TIM-barrel" evidence="6">
    <location>
        <begin position="106"/>
        <end position="435"/>
    </location>
</feature>
<dbReference type="AlphaFoldDB" id="A0A258HLV3"/>
<dbReference type="InterPro" id="IPR033452">
    <property type="entry name" value="GH30_C"/>
</dbReference>
<evidence type="ECO:0000256" key="5">
    <source>
        <dbReference type="SAM" id="MobiDB-lite"/>
    </source>
</evidence>
<feature type="region of interest" description="Disordered" evidence="5">
    <location>
        <begin position="501"/>
        <end position="533"/>
    </location>
</feature>
<keyword evidence="4" id="KW-0326">Glycosidase</keyword>
<feature type="domain" description="Glycosyl hydrolase family 30 beta sandwich" evidence="7">
    <location>
        <begin position="438"/>
        <end position="497"/>
    </location>
</feature>
<keyword evidence="2" id="KW-0732">Signal</keyword>
<evidence type="ECO:0000313" key="9">
    <source>
        <dbReference type="Proteomes" id="UP000216147"/>
    </source>
</evidence>
<evidence type="ECO:0000259" key="7">
    <source>
        <dbReference type="Pfam" id="PF17189"/>
    </source>
</evidence>
<evidence type="ECO:0000313" key="8">
    <source>
        <dbReference type="EMBL" id="OYX57846.1"/>
    </source>
</evidence>
<dbReference type="InterPro" id="IPR017853">
    <property type="entry name" value="GH"/>
</dbReference>
<accession>A0A258HLV3</accession>
<organism evidence="8 9">
    <name type="scientific">Brevundimonas subvibrioides</name>
    <dbReference type="NCBI Taxonomy" id="74313"/>
    <lineage>
        <taxon>Bacteria</taxon>
        <taxon>Pseudomonadati</taxon>
        <taxon>Pseudomonadota</taxon>
        <taxon>Alphaproteobacteria</taxon>
        <taxon>Caulobacterales</taxon>
        <taxon>Caulobacteraceae</taxon>
        <taxon>Brevundimonas</taxon>
    </lineage>
</organism>
<comment type="similarity">
    <text evidence="1 4">Belongs to the glycosyl hydrolase 30 family.</text>
</comment>
<dbReference type="Gene3D" id="3.20.20.80">
    <property type="entry name" value="Glycosidases"/>
    <property type="match status" value="1"/>
</dbReference>
<proteinExistence type="inferred from homology"/>
<dbReference type="EMBL" id="NCEQ01000004">
    <property type="protein sequence ID" value="OYX57846.1"/>
    <property type="molecule type" value="Genomic_DNA"/>
</dbReference>
<evidence type="ECO:0000256" key="2">
    <source>
        <dbReference type="ARBA" id="ARBA00022729"/>
    </source>
</evidence>
<dbReference type="PANTHER" id="PTHR11069:SF23">
    <property type="entry name" value="LYSOSOMAL ACID GLUCOSYLCERAMIDASE"/>
    <property type="match status" value="1"/>
</dbReference>
<comment type="caution">
    <text evidence="8">The sequence shown here is derived from an EMBL/GenBank/DDBJ whole genome shotgun (WGS) entry which is preliminary data.</text>
</comment>
<evidence type="ECO:0000256" key="3">
    <source>
        <dbReference type="ARBA" id="ARBA00022801"/>
    </source>
</evidence>
<dbReference type="InterPro" id="IPR013780">
    <property type="entry name" value="Glyco_hydro_b"/>
</dbReference>
<dbReference type="GO" id="GO:0004348">
    <property type="term" value="F:glucosylceramidase activity"/>
    <property type="evidence" value="ECO:0007669"/>
    <property type="project" value="InterPro"/>
</dbReference>
<protein>
    <submittedName>
        <fullName evidence="8">Glycosyl hydrolase</fullName>
    </submittedName>
</protein>
<name>A0A258HLV3_9CAUL</name>
<dbReference type="GO" id="GO:0006680">
    <property type="term" value="P:glucosylceramide catabolic process"/>
    <property type="evidence" value="ECO:0007669"/>
    <property type="project" value="TreeGrafter"/>
</dbReference>
<evidence type="ECO:0000256" key="4">
    <source>
        <dbReference type="RuleBase" id="RU361188"/>
    </source>
</evidence>
<dbReference type="InterPro" id="IPR033453">
    <property type="entry name" value="Glyco_hydro_30_TIM-barrel"/>
</dbReference>
<sequence>MSDRILAQAFSSVSADQRRLERRISVGKGARVKLLAPLLAALMALAGAGCVSAGEPEEPVARVWVTSGDRSQMLSEQAPLRFAVDASLERPVLALDVAQRFQHMVGFGAAITDASAWLIQTRLTPPQRAALMQELFGRDAGGLGFSFTRITIGASDFSLNHYSLADAADPTLQDFSTRRMEESVFPTVRQALALNPDLEVMATPWSAPGWMKTSGSMIQGELKPEFYAVYADYLQHYIEAAAAQGVPTDYLSIQNEPDFEPDSYPGMRWGPQGRATFIGRHLGPRLLAAGIETDILDWDHNWDQPEQALEVLSDPDAQAFVAGVAWHCYAGDVAAQTHVHDAYPDKSAFFTECSGGGWAPDFSDSFVWMMKNLIIGSTNAWASGVLMWNLALDENHGPHSGGCGDCRGVVTIDSRTGAVQRNQEYYAFGHASRFVRTGAQRIGLVEAGGLLGVAFVNLDGERVLVVLNEGSETVTFGIQDGSWQALAELPPKSAATYAWLPPAISPEQGRSSGPVPEPGTPESARREAVDHGD</sequence>
<dbReference type="InterPro" id="IPR001139">
    <property type="entry name" value="Glyco_hydro_30"/>
</dbReference>
<dbReference type="Proteomes" id="UP000216147">
    <property type="component" value="Unassembled WGS sequence"/>
</dbReference>
<dbReference type="Pfam" id="PF02055">
    <property type="entry name" value="Glyco_hydro_30"/>
    <property type="match status" value="1"/>
</dbReference>
<gene>
    <name evidence="8" type="ORF">B7Y86_05085</name>
</gene>
<evidence type="ECO:0000259" key="6">
    <source>
        <dbReference type="Pfam" id="PF02055"/>
    </source>
</evidence>
<dbReference type="GO" id="GO:0016020">
    <property type="term" value="C:membrane"/>
    <property type="evidence" value="ECO:0007669"/>
    <property type="project" value="GOC"/>
</dbReference>
<evidence type="ECO:0000256" key="1">
    <source>
        <dbReference type="ARBA" id="ARBA00005382"/>
    </source>
</evidence>
<reference evidence="8 9" key="1">
    <citation type="submission" date="2017-03" db="EMBL/GenBank/DDBJ databases">
        <title>Lifting the veil on microbial sulfur biogeochemistry in mining wastewaters.</title>
        <authorList>
            <person name="Kantor R.S."/>
            <person name="Colenbrander Nelson T."/>
            <person name="Marshall S."/>
            <person name="Bennett D."/>
            <person name="Apte S."/>
            <person name="Camacho D."/>
            <person name="Thomas B.C."/>
            <person name="Warren L.A."/>
            <person name="Banfield J.F."/>
        </authorList>
    </citation>
    <scope>NUCLEOTIDE SEQUENCE [LARGE SCALE GENOMIC DNA]</scope>
    <source>
        <strain evidence="8">32-68-21</strain>
    </source>
</reference>
<keyword evidence="3 4" id="KW-0378">Hydrolase</keyword>
<dbReference type="Gene3D" id="2.60.40.1180">
    <property type="entry name" value="Golgi alpha-mannosidase II"/>
    <property type="match status" value="1"/>
</dbReference>
<feature type="compositionally biased region" description="Basic and acidic residues" evidence="5">
    <location>
        <begin position="523"/>
        <end position="533"/>
    </location>
</feature>
<dbReference type="PANTHER" id="PTHR11069">
    <property type="entry name" value="GLUCOSYLCERAMIDASE"/>
    <property type="match status" value="1"/>
</dbReference>
<dbReference type="Pfam" id="PF17189">
    <property type="entry name" value="Glyco_hydro_30C"/>
    <property type="match status" value="1"/>
</dbReference>